<keyword evidence="4 6" id="KW-0067">ATP-binding</keyword>
<dbReference type="CDD" id="cd03219">
    <property type="entry name" value="ABC_Mj1267_LivG_branched"/>
    <property type="match status" value="1"/>
</dbReference>
<name>A0A2S9KAL3_9BURK</name>
<feature type="domain" description="ABC transporter" evidence="5">
    <location>
        <begin position="15"/>
        <end position="246"/>
    </location>
</feature>
<comment type="caution">
    <text evidence="6">The sequence shown here is derived from an EMBL/GenBank/DDBJ whole genome shotgun (WGS) entry which is preliminary data.</text>
</comment>
<evidence type="ECO:0000256" key="1">
    <source>
        <dbReference type="ARBA" id="ARBA00022448"/>
    </source>
</evidence>
<dbReference type="GO" id="GO:0005886">
    <property type="term" value="C:plasma membrane"/>
    <property type="evidence" value="ECO:0007669"/>
    <property type="project" value="TreeGrafter"/>
</dbReference>
<dbReference type="OrthoDB" id="9780942at2"/>
<evidence type="ECO:0000259" key="5">
    <source>
        <dbReference type="PROSITE" id="PS50893"/>
    </source>
</evidence>
<keyword evidence="3" id="KW-0547">Nucleotide-binding</keyword>
<gene>
    <name evidence="6" type="ORF">C6P61_16225</name>
</gene>
<dbReference type="PANTHER" id="PTHR45772">
    <property type="entry name" value="CONSERVED COMPONENT OF ABC TRANSPORTER FOR NATURAL AMINO ACIDS-RELATED"/>
    <property type="match status" value="1"/>
</dbReference>
<organism evidence="6 7">
    <name type="scientific">Malikia spinosa</name>
    <dbReference type="NCBI Taxonomy" id="86180"/>
    <lineage>
        <taxon>Bacteria</taxon>
        <taxon>Pseudomonadati</taxon>
        <taxon>Pseudomonadota</taxon>
        <taxon>Betaproteobacteria</taxon>
        <taxon>Burkholderiales</taxon>
        <taxon>Comamonadaceae</taxon>
        <taxon>Malikia</taxon>
    </lineage>
</organism>
<keyword evidence="1" id="KW-0813">Transport</keyword>
<dbReference type="SUPFAM" id="SSF52540">
    <property type="entry name" value="P-loop containing nucleoside triphosphate hydrolases"/>
    <property type="match status" value="1"/>
</dbReference>
<dbReference type="EMBL" id="PVLR01000060">
    <property type="protein sequence ID" value="PRD67471.1"/>
    <property type="molecule type" value="Genomic_DNA"/>
</dbReference>
<dbReference type="GO" id="GO:0005524">
    <property type="term" value="F:ATP binding"/>
    <property type="evidence" value="ECO:0007669"/>
    <property type="project" value="UniProtKB-KW"/>
</dbReference>
<dbReference type="RefSeq" id="WP_105730965.1">
    <property type="nucleotide sequence ID" value="NZ_DAIPCI010000059.1"/>
</dbReference>
<accession>A0A2S9KAL3</accession>
<keyword evidence="7" id="KW-1185">Reference proteome</keyword>
<dbReference type="SMART" id="SM00382">
    <property type="entry name" value="AAA"/>
    <property type="match status" value="1"/>
</dbReference>
<evidence type="ECO:0000313" key="6">
    <source>
        <dbReference type="EMBL" id="PRD67471.1"/>
    </source>
</evidence>
<dbReference type="PROSITE" id="PS50893">
    <property type="entry name" value="ABC_TRANSPORTER_2"/>
    <property type="match status" value="1"/>
</dbReference>
<reference evidence="6 7" key="1">
    <citation type="submission" date="2018-03" db="EMBL/GenBank/DDBJ databases">
        <title>Comparative genomics illustrates the genes involved in a hyperalkaliphilic mechanisms of Serpentinomonas isolated from highly-alkaline calcium-rich serpentinized springs.</title>
        <authorList>
            <person name="Suzuki S."/>
            <person name="Ishii S."/>
            <person name="Walworth N."/>
            <person name="Bird L."/>
            <person name="Kuenen J.G."/>
            <person name="Nealson K.H."/>
        </authorList>
    </citation>
    <scope>NUCLEOTIDE SEQUENCE [LARGE SCALE GENOMIC DNA]</scope>
    <source>
        <strain evidence="6 7">83</strain>
    </source>
</reference>
<evidence type="ECO:0000256" key="4">
    <source>
        <dbReference type="ARBA" id="ARBA00022840"/>
    </source>
</evidence>
<dbReference type="AlphaFoldDB" id="A0A2S9KAL3"/>
<dbReference type="Pfam" id="PF00005">
    <property type="entry name" value="ABC_tran"/>
    <property type="match status" value="1"/>
</dbReference>
<dbReference type="InterPro" id="IPR051120">
    <property type="entry name" value="ABC_AA/LPS_Transport"/>
</dbReference>
<proteinExistence type="predicted"/>
<dbReference type="InterPro" id="IPR003439">
    <property type="entry name" value="ABC_transporter-like_ATP-bd"/>
</dbReference>
<dbReference type="GO" id="GO:0016887">
    <property type="term" value="F:ATP hydrolysis activity"/>
    <property type="evidence" value="ECO:0007669"/>
    <property type="project" value="InterPro"/>
</dbReference>
<evidence type="ECO:0000313" key="7">
    <source>
        <dbReference type="Proteomes" id="UP000238326"/>
    </source>
</evidence>
<evidence type="ECO:0000256" key="3">
    <source>
        <dbReference type="ARBA" id="ARBA00022741"/>
    </source>
</evidence>
<evidence type="ECO:0000256" key="2">
    <source>
        <dbReference type="ARBA" id="ARBA00022475"/>
    </source>
</evidence>
<dbReference type="InterPro" id="IPR027417">
    <property type="entry name" value="P-loop_NTPase"/>
</dbReference>
<sequence length="248" mass="26554">MSHNSTARSGPAYVLQAQDVAIHYGGVKALDGASLTLEKGQIRGLIGPNGAGKSTVIDAITGRRALTRGQVTLMGEDVSALGAVERRRRGLSRSFQRTSIFSQMGVRQQVELASYKMGVADSQADADAILKELDLDRLSHATAEDLGYGEQRRLDLALALVGRPKVLMLDEPMAGLSVKESMDLAQHLKQLTSSWEVSVLLVEHDMDVVFGISDVVTVFELGRVIASGAPAEVRANPRVREAYLGSAA</sequence>
<dbReference type="PANTHER" id="PTHR45772:SF9">
    <property type="entry name" value="CONSERVED COMPONENT OF ABC TRANSPORTER FOR NATURAL AMINO ACIDS"/>
    <property type="match status" value="1"/>
</dbReference>
<dbReference type="InterPro" id="IPR032823">
    <property type="entry name" value="BCA_ABC_TP_C"/>
</dbReference>
<keyword evidence="2" id="KW-0472">Membrane</keyword>
<keyword evidence="2" id="KW-1003">Cell membrane</keyword>
<dbReference type="InterPro" id="IPR003593">
    <property type="entry name" value="AAA+_ATPase"/>
</dbReference>
<dbReference type="Gene3D" id="3.40.50.300">
    <property type="entry name" value="P-loop containing nucleotide triphosphate hydrolases"/>
    <property type="match status" value="1"/>
</dbReference>
<protein>
    <submittedName>
        <fullName evidence="6">ABC transporter ATP-binding protein</fullName>
    </submittedName>
</protein>
<dbReference type="Pfam" id="PF12399">
    <property type="entry name" value="BCA_ABC_TP_C"/>
    <property type="match status" value="1"/>
</dbReference>
<dbReference type="Proteomes" id="UP000238326">
    <property type="component" value="Unassembled WGS sequence"/>
</dbReference>